<dbReference type="GO" id="GO:0000445">
    <property type="term" value="C:THO complex part of transcription export complex"/>
    <property type="evidence" value="ECO:0007669"/>
    <property type="project" value="TreeGrafter"/>
</dbReference>
<dbReference type="GO" id="GO:0006406">
    <property type="term" value="P:mRNA export from nucleus"/>
    <property type="evidence" value="ECO:0007669"/>
    <property type="project" value="TreeGrafter"/>
</dbReference>
<gene>
    <name evidence="5" type="ORF">K402DRAFT_384746</name>
</gene>
<comment type="subcellular location">
    <subcellularLocation>
        <location evidence="1">Nucleus</location>
    </subcellularLocation>
</comment>
<dbReference type="Proteomes" id="UP000800041">
    <property type="component" value="Unassembled WGS sequence"/>
</dbReference>
<keyword evidence="4" id="KW-0175">Coiled coil</keyword>
<dbReference type="AlphaFoldDB" id="A0A6G1GN18"/>
<dbReference type="PANTHER" id="PTHR13375:SF3">
    <property type="entry name" value="THO COMPLEX SUBUNIT 5 HOMOLOG"/>
    <property type="match status" value="1"/>
</dbReference>
<protein>
    <recommendedName>
        <fullName evidence="7">Fms interacting protein</fullName>
    </recommendedName>
</protein>
<feature type="coiled-coil region" evidence="4">
    <location>
        <begin position="148"/>
        <end position="175"/>
    </location>
</feature>
<evidence type="ECO:0000313" key="5">
    <source>
        <dbReference type="EMBL" id="KAF1982353.1"/>
    </source>
</evidence>
<evidence type="ECO:0000313" key="6">
    <source>
        <dbReference type="Proteomes" id="UP000800041"/>
    </source>
</evidence>
<dbReference type="EMBL" id="ML977185">
    <property type="protein sequence ID" value="KAF1982353.1"/>
    <property type="molecule type" value="Genomic_DNA"/>
</dbReference>
<dbReference type="PANTHER" id="PTHR13375">
    <property type="entry name" value="FMS INTERACTING PROTEIN"/>
    <property type="match status" value="1"/>
</dbReference>
<sequence length="208" mass="24386">MPGRSQITDATLMALYEHTDKLKDEAFTLLHLMETSDALTPDLETDASLRLKQIQVELMKMRPLHRDMMEAVRKTKEETAKARDEVDGLHLQKQNLEYEQNHLKTEIAACENFDHKYQHLDLIPVEEYLAQYPEHAELDPHELMIARINDEHQHRQALEEQRQGLLKRKQALIADNNRRKDDLANLDKSVEKFLEGAEPIKKIFHKAY</sequence>
<dbReference type="OrthoDB" id="20582at2759"/>
<name>A0A6G1GN18_9PEZI</name>
<dbReference type="GO" id="GO:0003729">
    <property type="term" value="F:mRNA binding"/>
    <property type="evidence" value="ECO:0007669"/>
    <property type="project" value="TreeGrafter"/>
</dbReference>
<dbReference type="Pfam" id="PF09766">
    <property type="entry name" value="FmiP_Thoc5"/>
    <property type="match status" value="1"/>
</dbReference>
<evidence type="ECO:0000256" key="4">
    <source>
        <dbReference type="SAM" id="Coils"/>
    </source>
</evidence>
<reference evidence="5" key="1">
    <citation type="journal article" date="2020" name="Stud. Mycol.">
        <title>101 Dothideomycetes genomes: a test case for predicting lifestyles and emergence of pathogens.</title>
        <authorList>
            <person name="Haridas S."/>
            <person name="Albert R."/>
            <person name="Binder M."/>
            <person name="Bloem J."/>
            <person name="Labutti K."/>
            <person name="Salamov A."/>
            <person name="Andreopoulos B."/>
            <person name="Baker S."/>
            <person name="Barry K."/>
            <person name="Bills G."/>
            <person name="Bluhm B."/>
            <person name="Cannon C."/>
            <person name="Castanera R."/>
            <person name="Culley D."/>
            <person name="Daum C."/>
            <person name="Ezra D."/>
            <person name="Gonzalez J."/>
            <person name="Henrissat B."/>
            <person name="Kuo A."/>
            <person name="Liang C."/>
            <person name="Lipzen A."/>
            <person name="Lutzoni F."/>
            <person name="Magnuson J."/>
            <person name="Mondo S."/>
            <person name="Nolan M."/>
            <person name="Ohm R."/>
            <person name="Pangilinan J."/>
            <person name="Park H.-J."/>
            <person name="Ramirez L."/>
            <person name="Alfaro M."/>
            <person name="Sun H."/>
            <person name="Tritt A."/>
            <person name="Yoshinaga Y."/>
            <person name="Zwiers L.-H."/>
            <person name="Turgeon B."/>
            <person name="Goodwin S."/>
            <person name="Spatafora J."/>
            <person name="Crous P."/>
            <person name="Grigoriev I."/>
        </authorList>
    </citation>
    <scope>NUCLEOTIDE SEQUENCE</scope>
    <source>
        <strain evidence="5">CBS 113979</strain>
    </source>
</reference>
<evidence type="ECO:0000256" key="2">
    <source>
        <dbReference type="ARBA" id="ARBA00008044"/>
    </source>
</evidence>
<proteinExistence type="inferred from homology"/>
<keyword evidence="3" id="KW-0539">Nucleus</keyword>
<evidence type="ECO:0000256" key="3">
    <source>
        <dbReference type="ARBA" id="ARBA00023242"/>
    </source>
</evidence>
<organism evidence="5 6">
    <name type="scientific">Aulographum hederae CBS 113979</name>
    <dbReference type="NCBI Taxonomy" id="1176131"/>
    <lineage>
        <taxon>Eukaryota</taxon>
        <taxon>Fungi</taxon>
        <taxon>Dikarya</taxon>
        <taxon>Ascomycota</taxon>
        <taxon>Pezizomycotina</taxon>
        <taxon>Dothideomycetes</taxon>
        <taxon>Pleosporomycetidae</taxon>
        <taxon>Aulographales</taxon>
        <taxon>Aulographaceae</taxon>
    </lineage>
</organism>
<comment type="similarity">
    <text evidence="2">Belongs to the THOC5 family.</text>
</comment>
<keyword evidence="6" id="KW-1185">Reference proteome</keyword>
<dbReference type="InterPro" id="IPR019163">
    <property type="entry name" value="THO_Thoc5"/>
</dbReference>
<accession>A0A6G1GN18</accession>
<evidence type="ECO:0000256" key="1">
    <source>
        <dbReference type="ARBA" id="ARBA00004123"/>
    </source>
</evidence>
<evidence type="ECO:0008006" key="7">
    <source>
        <dbReference type="Google" id="ProtNLM"/>
    </source>
</evidence>